<dbReference type="RefSeq" id="WP_369061655.1">
    <property type="nucleotide sequence ID" value="NZ_CP158375.1"/>
</dbReference>
<evidence type="ECO:0000256" key="2">
    <source>
        <dbReference type="ARBA" id="ARBA00022448"/>
    </source>
</evidence>
<dbReference type="PANTHER" id="PTHR23519:SF1">
    <property type="entry name" value="AUTOPHAGY-RELATED PROTEIN 22"/>
    <property type="match status" value="1"/>
</dbReference>
<keyword evidence="5 6" id="KW-0472">Membrane</keyword>
<feature type="transmembrane region" description="Helical" evidence="6">
    <location>
        <begin position="70"/>
        <end position="89"/>
    </location>
</feature>
<dbReference type="SUPFAM" id="SSF103473">
    <property type="entry name" value="MFS general substrate transporter"/>
    <property type="match status" value="1"/>
</dbReference>
<feature type="transmembrane region" description="Helical" evidence="6">
    <location>
        <begin position="414"/>
        <end position="437"/>
    </location>
</feature>
<feature type="transmembrane region" description="Helical" evidence="6">
    <location>
        <begin position="98"/>
        <end position="117"/>
    </location>
</feature>
<dbReference type="InterPro" id="IPR050495">
    <property type="entry name" value="ATG22/LtaA_families"/>
</dbReference>
<dbReference type="InterPro" id="IPR036259">
    <property type="entry name" value="MFS_trans_sf"/>
</dbReference>
<feature type="transmembrane region" description="Helical" evidence="6">
    <location>
        <begin position="214"/>
        <end position="233"/>
    </location>
</feature>
<keyword evidence="4 6" id="KW-1133">Transmembrane helix</keyword>
<evidence type="ECO:0000256" key="6">
    <source>
        <dbReference type="SAM" id="Phobius"/>
    </source>
</evidence>
<feature type="transmembrane region" description="Helical" evidence="6">
    <location>
        <begin position="304"/>
        <end position="325"/>
    </location>
</feature>
<name>A0AB39KXR6_9CAUL</name>
<reference evidence="7" key="1">
    <citation type="submission" date="2024-06" db="EMBL/GenBank/DDBJ databases">
        <title>Caulobacter inopinatus, sp. nov.</title>
        <authorList>
            <person name="Donachie S.P."/>
        </authorList>
    </citation>
    <scope>NUCLEOTIDE SEQUENCE</scope>
    <source>
        <strain evidence="7">73W</strain>
    </source>
</reference>
<evidence type="ECO:0000256" key="3">
    <source>
        <dbReference type="ARBA" id="ARBA00022692"/>
    </source>
</evidence>
<evidence type="ECO:0000256" key="4">
    <source>
        <dbReference type="ARBA" id="ARBA00022989"/>
    </source>
</evidence>
<dbReference type="AlphaFoldDB" id="A0AB39KXR6"/>
<dbReference type="GO" id="GO:0012505">
    <property type="term" value="C:endomembrane system"/>
    <property type="evidence" value="ECO:0007669"/>
    <property type="project" value="UniProtKB-SubCell"/>
</dbReference>
<sequence length="479" mass="50281">MSDSRGASPGGSSVDDHQERGLSRGALSWALFQGARDPYVILITIYIFSPYFANVMVGDPVRGQAMVADIGMTYGLIAAITGPLLGVAIDQSGARKPLLALMVGLMAPLTACLWFAAPDGSGLPMAGVAAILIVVGVLFAWNEVLHNALLGQAAGPHQAAHASGLALALGSACSVAMLVFVLWAFALPGHVGWSFIPATPLFGLDVAAHEPDRIVGPLVGVFMVVASLPLFFFTRDVAATDIHPLRALRSSLREVIATVRGLKAHRDAAVFLAARMIYTDGMTALLLFGGVYAAGVMQWGVLEMLAFGICLSLCGAAGGVLAGWFDTLFGPKRAVQVEILGAVLCLTAQLGMARDRLFFVEPFDPTSQDVWNGPMFRSLPEVIYLALGCGVAVFVTGSYASSRTLMVRLAPAERAAAFFGLYALSGTVTMWLGSMLVKFATAAFQSQRAGFMPIALLLLAGLAGTFFIRGGGPLKRRAA</sequence>
<evidence type="ECO:0000256" key="1">
    <source>
        <dbReference type="ARBA" id="ARBA00004127"/>
    </source>
</evidence>
<organism evidence="7">
    <name type="scientific">Caulobacter sp. 73W</name>
    <dbReference type="NCBI Taxonomy" id="3161137"/>
    <lineage>
        <taxon>Bacteria</taxon>
        <taxon>Pseudomonadati</taxon>
        <taxon>Pseudomonadota</taxon>
        <taxon>Alphaproteobacteria</taxon>
        <taxon>Caulobacterales</taxon>
        <taxon>Caulobacteraceae</taxon>
        <taxon>Caulobacter</taxon>
    </lineage>
</organism>
<dbReference type="Gene3D" id="1.20.1250.20">
    <property type="entry name" value="MFS general substrate transporter like domains"/>
    <property type="match status" value="1"/>
</dbReference>
<evidence type="ECO:0000313" key="7">
    <source>
        <dbReference type="EMBL" id="XDO98043.1"/>
    </source>
</evidence>
<dbReference type="InterPro" id="IPR024671">
    <property type="entry name" value="Atg22-like"/>
</dbReference>
<feature type="transmembrane region" description="Helical" evidence="6">
    <location>
        <begin position="123"/>
        <end position="141"/>
    </location>
</feature>
<protein>
    <submittedName>
        <fullName evidence="7">MFS transporter</fullName>
    </submittedName>
</protein>
<evidence type="ECO:0000256" key="5">
    <source>
        <dbReference type="ARBA" id="ARBA00023136"/>
    </source>
</evidence>
<feature type="transmembrane region" description="Helical" evidence="6">
    <location>
        <begin position="382"/>
        <end position="402"/>
    </location>
</feature>
<feature type="transmembrane region" description="Helical" evidence="6">
    <location>
        <begin position="269"/>
        <end position="292"/>
    </location>
</feature>
<feature type="transmembrane region" description="Helical" evidence="6">
    <location>
        <begin position="337"/>
        <end position="353"/>
    </location>
</feature>
<comment type="subcellular location">
    <subcellularLocation>
        <location evidence="1">Endomembrane system</location>
        <topology evidence="1">Multi-pass membrane protein</topology>
    </subcellularLocation>
</comment>
<keyword evidence="2" id="KW-0813">Transport</keyword>
<keyword evidence="3 6" id="KW-0812">Transmembrane</keyword>
<proteinExistence type="predicted"/>
<dbReference type="EMBL" id="CP158375">
    <property type="protein sequence ID" value="XDO98043.1"/>
    <property type="molecule type" value="Genomic_DNA"/>
</dbReference>
<gene>
    <name evidence="7" type="ORF">ABOZ73_06395</name>
</gene>
<dbReference type="PANTHER" id="PTHR23519">
    <property type="entry name" value="AUTOPHAGY-RELATED PROTEIN 22"/>
    <property type="match status" value="1"/>
</dbReference>
<accession>A0AB39KXR6</accession>
<feature type="transmembrane region" description="Helical" evidence="6">
    <location>
        <begin position="162"/>
        <end position="185"/>
    </location>
</feature>
<feature type="transmembrane region" description="Helical" evidence="6">
    <location>
        <begin position="449"/>
        <end position="468"/>
    </location>
</feature>
<feature type="transmembrane region" description="Helical" evidence="6">
    <location>
        <begin position="39"/>
        <end position="58"/>
    </location>
</feature>
<dbReference type="Pfam" id="PF11700">
    <property type="entry name" value="ATG22"/>
    <property type="match status" value="1"/>
</dbReference>